<feature type="region of interest" description="Disordered" evidence="1">
    <location>
        <begin position="304"/>
        <end position="327"/>
    </location>
</feature>
<dbReference type="AlphaFoldDB" id="A0AAV3T2L8"/>
<name>A0AAV3T2L8_9EURY</name>
<evidence type="ECO:0000313" key="2">
    <source>
        <dbReference type="EMBL" id="GAA0654566.1"/>
    </source>
</evidence>
<gene>
    <name evidence="2" type="ORF">GCM10009019_17740</name>
</gene>
<dbReference type="SUPFAM" id="SSF54909">
    <property type="entry name" value="Dimeric alpha+beta barrel"/>
    <property type="match status" value="1"/>
</dbReference>
<protein>
    <submittedName>
        <fullName evidence="2">Tat pathway signal protein</fullName>
    </submittedName>
</protein>
<evidence type="ECO:0000313" key="3">
    <source>
        <dbReference type="Proteomes" id="UP001500194"/>
    </source>
</evidence>
<accession>A0AAV3T2L8</accession>
<dbReference type="InterPro" id="IPR011008">
    <property type="entry name" value="Dimeric_a/b-barrel"/>
</dbReference>
<dbReference type="PROSITE" id="PS51318">
    <property type="entry name" value="TAT"/>
    <property type="match status" value="1"/>
</dbReference>
<keyword evidence="3" id="KW-1185">Reference proteome</keyword>
<dbReference type="Pfam" id="PF24152">
    <property type="entry name" value="DUF7405"/>
    <property type="match status" value="1"/>
</dbReference>
<reference evidence="2 3" key="1">
    <citation type="journal article" date="2019" name="Int. J. Syst. Evol. Microbiol.">
        <title>The Global Catalogue of Microorganisms (GCM) 10K type strain sequencing project: providing services to taxonomists for standard genome sequencing and annotation.</title>
        <authorList>
            <consortium name="The Broad Institute Genomics Platform"/>
            <consortium name="The Broad Institute Genome Sequencing Center for Infectious Disease"/>
            <person name="Wu L."/>
            <person name="Ma J."/>
        </authorList>
    </citation>
    <scope>NUCLEOTIDE SEQUENCE [LARGE SCALE GENOMIC DNA]</scope>
    <source>
        <strain evidence="2 3">JCM 16327</strain>
    </source>
</reference>
<dbReference type="RefSeq" id="WP_227260410.1">
    <property type="nucleotide sequence ID" value="NZ_BAAADU010000002.1"/>
</dbReference>
<proteinExistence type="predicted"/>
<dbReference type="InterPro" id="IPR055828">
    <property type="entry name" value="DUF7405"/>
</dbReference>
<dbReference type="PROSITE" id="PS51257">
    <property type="entry name" value="PROKAR_LIPOPROTEIN"/>
    <property type="match status" value="1"/>
</dbReference>
<comment type="caution">
    <text evidence="2">The sequence shown here is derived from an EMBL/GenBank/DDBJ whole genome shotgun (WGS) entry which is preliminary data.</text>
</comment>
<organism evidence="2 3">
    <name type="scientific">Salarchaeum japonicum</name>
    <dbReference type="NCBI Taxonomy" id="555573"/>
    <lineage>
        <taxon>Archaea</taxon>
        <taxon>Methanobacteriati</taxon>
        <taxon>Methanobacteriota</taxon>
        <taxon>Stenosarchaea group</taxon>
        <taxon>Halobacteria</taxon>
        <taxon>Halobacteriales</taxon>
        <taxon>Halobacteriaceae</taxon>
    </lineage>
</organism>
<dbReference type="Proteomes" id="UP001500194">
    <property type="component" value="Unassembled WGS sequence"/>
</dbReference>
<evidence type="ECO:0000256" key="1">
    <source>
        <dbReference type="SAM" id="MobiDB-lite"/>
    </source>
</evidence>
<dbReference type="GeneID" id="68573550"/>
<dbReference type="InterPro" id="IPR006311">
    <property type="entry name" value="TAT_signal"/>
</dbReference>
<sequence>MSQERRGIPRREFVKSAVAIGGASALAACLDRSPGPIPTGTDDPAALPERQHAWNGALAVDDAGNALNARHHVLLLLDYTGDGKPTDADRETVEAALRSLERAYEHSNEGLLFTLGYSRAYFDRYDAAPAGVDLPRPEALAPFEDPDADTPDAVLHLASDRGDALLGAEEALRGNQSEANGVETTSWEGVFTVAGRRTGFVGSGLPAEHDDVSGVPEGAVDEDSPLYMGFKSGFRGAQASEDRVTIQSGPFAGGATQHASYIELNLDQWYEQDSRYQRVAKMFCPAHAENDRVEGVGENLGASSGVASCEAPEKTAREQGVVGHSQKMEGVREDGSPLILRRDFDSTDGGRAGLHFVSLQRDIGEFVETREAMNGTDAAEESAVGQRNNNGILQYMNVVSRGNYLLPPRSERALPRAEP</sequence>
<dbReference type="EMBL" id="BAAADU010000002">
    <property type="protein sequence ID" value="GAA0654566.1"/>
    <property type="molecule type" value="Genomic_DNA"/>
</dbReference>